<keyword evidence="2" id="KW-1185">Reference proteome</keyword>
<dbReference type="InterPro" id="IPR029060">
    <property type="entry name" value="PIN-like_dom_sf"/>
</dbReference>
<keyword evidence="1" id="KW-0269">Exonuclease</keyword>
<keyword evidence="1" id="KW-0378">Hydrolase</keyword>
<dbReference type="InterPro" id="IPR036279">
    <property type="entry name" value="5-3_exonuclease_C_sf"/>
</dbReference>
<proteinExistence type="predicted"/>
<dbReference type="GO" id="GO:0004527">
    <property type="term" value="F:exonuclease activity"/>
    <property type="evidence" value="ECO:0007669"/>
    <property type="project" value="UniProtKB-KW"/>
</dbReference>
<dbReference type="EMBL" id="OQ829281">
    <property type="protein sequence ID" value="WHS68299.1"/>
    <property type="molecule type" value="Genomic_DNA"/>
</dbReference>
<dbReference type="Proteomes" id="UP001223176">
    <property type="component" value="Segment"/>
</dbReference>
<reference evidence="1" key="1">
    <citation type="submission" date="2023-04" db="EMBL/GenBank/DDBJ databases">
        <title>Isolation and Characterization of Novel Plasmid-specific Phages Infecting Bacteria Carrying Diverse Conjugative Plasmids.</title>
        <authorList>
            <person name="Parra B."/>
            <person name="Cockx B."/>
            <person name="Lutz V.T."/>
            <person name="Bronsted L."/>
            <person name="Smets B.F."/>
            <person name="Dechesne A."/>
        </authorList>
    </citation>
    <scope>NUCLEOTIDE SEQUENCE</scope>
</reference>
<evidence type="ECO:0000313" key="1">
    <source>
        <dbReference type="EMBL" id="WHS68299.1"/>
    </source>
</evidence>
<keyword evidence="1" id="KW-0540">Nuclease</keyword>
<sequence length="323" mass="36966">MRILIDADILRYQVGAIKAAHPYIKGEYIPAPETEIVKLVDDLIRHVIKINKGDSYICALSGKGNFRNEVAVQQEYKGNRDPNTARPFHYETVEKHIVKNYNHIIVDGIEADDWMAIEQRNDPENTLIATRDKDMWTCFGWHYRWACGDRQPEVLKHWVPEFESKLFFFQQMLTGDNTDNIPGCGIRREVMWGGKLQLRRKGVGEATAIKLLDGLTTVREMFDVVSSEYKKVFGENYEEVMLEQARLLYIGQTADNLFSWDWLDYELSKDTDNGEVLPSDVSECESGNVCEHGESGSGELCTGFDSVHYDDERPDIGDDPSIL</sequence>
<dbReference type="SUPFAM" id="SSF47807">
    <property type="entry name" value="5' to 3' exonuclease, C-terminal subdomain"/>
    <property type="match status" value="1"/>
</dbReference>
<name>A0AAF0RDF9_9CAUD</name>
<accession>A0AAF0RDF9</accession>
<evidence type="ECO:0000313" key="2">
    <source>
        <dbReference type="Proteomes" id="UP001223176"/>
    </source>
</evidence>
<dbReference type="Gene3D" id="1.10.150.20">
    <property type="entry name" value="5' to 3' exonuclease, C-terminal subdomain"/>
    <property type="match status" value="1"/>
</dbReference>
<protein>
    <submittedName>
        <fullName evidence="1">Exonuclease</fullName>
    </submittedName>
</protein>
<dbReference type="SUPFAM" id="SSF88723">
    <property type="entry name" value="PIN domain-like"/>
    <property type="match status" value="1"/>
</dbReference>
<dbReference type="Gene3D" id="3.40.50.1010">
    <property type="entry name" value="5'-nuclease"/>
    <property type="match status" value="1"/>
</dbReference>
<organism evidence="1 2">
    <name type="scientific">phage PKM.Lu.22.1</name>
    <dbReference type="NCBI Taxonomy" id="3049197"/>
    <lineage>
        <taxon>Viruses</taxon>
        <taxon>Duplodnaviria</taxon>
        <taxon>Heunggongvirae</taxon>
        <taxon>Uroviricota</taxon>
        <taxon>Caudoviricetes</taxon>
        <taxon>Grimontviridae</taxon>
    </lineage>
</organism>